<dbReference type="InterPro" id="IPR029044">
    <property type="entry name" value="Nucleotide-diphossugar_trans"/>
</dbReference>
<accession>A0A5D6VJK6</accession>
<evidence type="ECO:0000313" key="2">
    <source>
        <dbReference type="EMBL" id="TYZ14554.1"/>
    </source>
</evidence>
<dbReference type="Pfam" id="PF00535">
    <property type="entry name" value="Glycos_transf_2"/>
    <property type="match status" value="1"/>
</dbReference>
<dbReference type="PANTHER" id="PTHR43685">
    <property type="entry name" value="GLYCOSYLTRANSFERASE"/>
    <property type="match status" value="1"/>
</dbReference>
<dbReference type="AlphaFoldDB" id="A0A5D6VJK6"/>
<dbReference type="Gene3D" id="3.90.550.10">
    <property type="entry name" value="Spore Coat Polysaccharide Biosynthesis Protein SpsA, Chain A"/>
    <property type="match status" value="1"/>
</dbReference>
<sequence>MFTRGLHTKQLFCPFCEREAMHFTVITPTHNREQFLPEAIASVQASVTAPLDITFDHLICENACTDGTPAWLTAHPQERLRYESSATKLLPGPARNLLVRTTAPDAWLVPLDDDDLLLQRAIYHYAAQVQANPGRPWLVADFLRVDEERRYLPSEDYYAWQFETPTDMLRAIFRAEHFIQGNVCYSRQLFDEVGGYDEELRMAEDLDLYVRFLLAGHLPVICPHISHLHRFHRANVSIGVDAAKHGADLQVIYDKYADQLQKLGIERP</sequence>
<feature type="domain" description="Glycosyltransferase 2-like" evidence="1">
    <location>
        <begin position="24"/>
        <end position="193"/>
    </location>
</feature>
<dbReference type="EMBL" id="VTHL01000001">
    <property type="protein sequence ID" value="TYZ14554.1"/>
    <property type="molecule type" value="Genomic_DNA"/>
</dbReference>
<dbReference type="Proteomes" id="UP000322791">
    <property type="component" value="Unassembled WGS sequence"/>
</dbReference>
<organism evidence="2 3">
    <name type="scientific">Hymenobacter lutimineralis</name>
    <dbReference type="NCBI Taxonomy" id="2606448"/>
    <lineage>
        <taxon>Bacteria</taxon>
        <taxon>Pseudomonadati</taxon>
        <taxon>Bacteroidota</taxon>
        <taxon>Cytophagia</taxon>
        <taxon>Cytophagales</taxon>
        <taxon>Hymenobacteraceae</taxon>
        <taxon>Hymenobacter</taxon>
    </lineage>
</organism>
<protein>
    <submittedName>
        <fullName evidence="2">Glycosyltransferase</fullName>
    </submittedName>
</protein>
<evidence type="ECO:0000259" key="1">
    <source>
        <dbReference type="Pfam" id="PF00535"/>
    </source>
</evidence>
<keyword evidence="3" id="KW-1185">Reference proteome</keyword>
<reference evidence="2 3" key="1">
    <citation type="submission" date="2019-08" db="EMBL/GenBank/DDBJ databases">
        <authorList>
            <person name="Seo M.-J."/>
        </authorList>
    </citation>
    <scope>NUCLEOTIDE SEQUENCE [LARGE SCALE GENOMIC DNA]</scope>
    <source>
        <strain evidence="2 3">KIGAM108</strain>
    </source>
</reference>
<evidence type="ECO:0000313" key="3">
    <source>
        <dbReference type="Proteomes" id="UP000322791"/>
    </source>
</evidence>
<keyword evidence="2" id="KW-0808">Transferase</keyword>
<name>A0A5D6VJK6_9BACT</name>
<dbReference type="PANTHER" id="PTHR43685:SF2">
    <property type="entry name" value="GLYCOSYLTRANSFERASE 2-LIKE DOMAIN-CONTAINING PROTEIN"/>
    <property type="match status" value="1"/>
</dbReference>
<gene>
    <name evidence="2" type="ORF">FY528_02175</name>
</gene>
<dbReference type="InterPro" id="IPR001173">
    <property type="entry name" value="Glyco_trans_2-like"/>
</dbReference>
<dbReference type="InterPro" id="IPR050834">
    <property type="entry name" value="Glycosyltransf_2"/>
</dbReference>
<dbReference type="GO" id="GO:0016740">
    <property type="term" value="F:transferase activity"/>
    <property type="evidence" value="ECO:0007669"/>
    <property type="project" value="UniProtKB-KW"/>
</dbReference>
<comment type="caution">
    <text evidence="2">The sequence shown here is derived from an EMBL/GenBank/DDBJ whole genome shotgun (WGS) entry which is preliminary data.</text>
</comment>
<proteinExistence type="predicted"/>
<dbReference type="SUPFAM" id="SSF53448">
    <property type="entry name" value="Nucleotide-diphospho-sugar transferases"/>
    <property type="match status" value="1"/>
</dbReference>